<dbReference type="Pfam" id="PF13193">
    <property type="entry name" value="AMP-binding_C"/>
    <property type="match status" value="1"/>
</dbReference>
<keyword evidence="2" id="KW-0436">Ligase</keyword>
<dbReference type="Pfam" id="PF00501">
    <property type="entry name" value="AMP-binding"/>
    <property type="match status" value="1"/>
</dbReference>
<comment type="similarity">
    <text evidence="1">Belongs to the ATP-dependent AMP-binding enzyme family.</text>
</comment>
<dbReference type="PANTHER" id="PTHR24096">
    <property type="entry name" value="LONG-CHAIN-FATTY-ACID--COA LIGASE"/>
    <property type="match status" value="1"/>
</dbReference>
<dbReference type="InterPro" id="IPR025110">
    <property type="entry name" value="AMP-bd_C"/>
</dbReference>
<proteinExistence type="inferred from homology"/>
<dbReference type="EMBL" id="JBHPBY010000264">
    <property type="protein sequence ID" value="MFC1852089.1"/>
    <property type="molecule type" value="Genomic_DNA"/>
</dbReference>
<dbReference type="SUPFAM" id="SSF56801">
    <property type="entry name" value="Acetyl-CoA synthetase-like"/>
    <property type="match status" value="1"/>
</dbReference>
<protein>
    <submittedName>
        <fullName evidence="5">Class I adenylate-forming enzyme family protein</fullName>
    </submittedName>
</protein>
<dbReference type="Gene3D" id="2.30.38.10">
    <property type="entry name" value="Luciferase, Domain 3"/>
    <property type="match status" value="1"/>
</dbReference>
<evidence type="ECO:0000256" key="2">
    <source>
        <dbReference type="ARBA" id="ARBA00022598"/>
    </source>
</evidence>
<feature type="domain" description="AMP-binding enzyme C-terminal" evidence="4">
    <location>
        <begin position="224"/>
        <end position="299"/>
    </location>
</feature>
<organism evidence="5 6">
    <name type="scientific">candidate division CSSED10-310 bacterium</name>
    <dbReference type="NCBI Taxonomy" id="2855610"/>
    <lineage>
        <taxon>Bacteria</taxon>
        <taxon>Bacteria division CSSED10-310</taxon>
    </lineage>
</organism>
<dbReference type="InterPro" id="IPR045851">
    <property type="entry name" value="AMP-bd_C_sf"/>
</dbReference>
<dbReference type="InterPro" id="IPR000873">
    <property type="entry name" value="AMP-dep_synth/lig_dom"/>
</dbReference>
<dbReference type="Gene3D" id="3.30.300.30">
    <property type="match status" value="1"/>
</dbReference>
<reference evidence="5 6" key="1">
    <citation type="submission" date="2024-09" db="EMBL/GenBank/DDBJ databases">
        <title>Laminarin stimulates single cell rates of sulfate reduction while oxygen inhibits transcriptomic activity in coastal marine sediment.</title>
        <authorList>
            <person name="Lindsay M."/>
            <person name="Orcutt B."/>
            <person name="Emerson D."/>
            <person name="Stepanauskas R."/>
            <person name="D'Angelo T."/>
        </authorList>
    </citation>
    <scope>NUCLEOTIDE SEQUENCE [LARGE SCALE GENOMIC DNA]</scope>
    <source>
        <strain evidence="5">SAG AM-311-K15</strain>
    </source>
</reference>
<evidence type="ECO:0000259" key="4">
    <source>
        <dbReference type="Pfam" id="PF13193"/>
    </source>
</evidence>
<sequence>WKLVDDDVILMVAPASHIFGQSMITAACVANASISFLPRFEPEAFLKTIERDGVTFFAGVPTLAHFMLNSPIVGNYNLSSLRKIMLSGAPLHPEIAQKLKQRFKVEIVTGYGMTEGVPVCFLTGEAYDRAPEGSVGLPAFGTSLRIVDENDEDVPLGEAGEILLRGPQMFKEYHNRSQETTTAWRNDWFHTGDIGKQDQNGHYYIVERLKDIIKRSGYAVSPSEVERVLLNHDAVAEAAVIGIPHEALSEEIKAFIVRKQGSSITDKELIAFCKTYLAAFKYPRIIEFRDSLPKNPTGKILRRLLREDS</sequence>
<evidence type="ECO:0000313" key="6">
    <source>
        <dbReference type="Proteomes" id="UP001594351"/>
    </source>
</evidence>
<comment type="caution">
    <text evidence="5">The sequence shown here is derived from an EMBL/GenBank/DDBJ whole genome shotgun (WGS) entry which is preliminary data.</text>
</comment>
<dbReference type="Gene3D" id="3.40.50.980">
    <property type="match status" value="1"/>
</dbReference>
<evidence type="ECO:0000256" key="1">
    <source>
        <dbReference type="ARBA" id="ARBA00006432"/>
    </source>
</evidence>
<accession>A0ABV6Z0Y6</accession>
<feature type="non-terminal residue" evidence="5">
    <location>
        <position position="1"/>
    </location>
</feature>
<name>A0ABV6Z0Y6_UNCC1</name>
<evidence type="ECO:0000259" key="3">
    <source>
        <dbReference type="Pfam" id="PF00501"/>
    </source>
</evidence>
<feature type="domain" description="AMP-dependent synthetase/ligase" evidence="3">
    <location>
        <begin position="3"/>
        <end position="174"/>
    </location>
</feature>
<dbReference type="PANTHER" id="PTHR24096:SF149">
    <property type="entry name" value="AMP-BINDING DOMAIN-CONTAINING PROTEIN-RELATED"/>
    <property type="match status" value="1"/>
</dbReference>
<evidence type="ECO:0000313" key="5">
    <source>
        <dbReference type="EMBL" id="MFC1852089.1"/>
    </source>
</evidence>
<dbReference type="Proteomes" id="UP001594351">
    <property type="component" value="Unassembled WGS sequence"/>
</dbReference>
<keyword evidence="6" id="KW-1185">Reference proteome</keyword>
<gene>
    <name evidence="5" type="ORF">ACFL27_17995</name>
</gene>